<dbReference type="InterPro" id="IPR001487">
    <property type="entry name" value="Bromodomain"/>
</dbReference>
<sequence length="137" mass="16180">ESEVLKKLMLPKEKLKCEFLLLKVYCSPKSSFFASEPYYTSQGLEKPMWLNKIKKNLTMNIYHRVQEFVRDMRLIFQNYRAFCKVNSSPCQFSHLLEAHFKGYSCFSSLKEDTKSHFSNFKILDFFTLEFPSVGSKS</sequence>
<dbReference type="AlphaFoldDB" id="A0A8C6BFH7"/>
<evidence type="ECO:0000313" key="5">
    <source>
        <dbReference type="Proteomes" id="UP000694561"/>
    </source>
</evidence>
<dbReference type="GO" id="GO:0000981">
    <property type="term" value="F:DNA-binding transcription factor activity, RNA polymerase II-specific"/>
    <property type="evidence" value="ECO:0007669"/>
    <property type="project" value="TreeGrafter"/>
</dbReference>
<dbReference type="SMART" id="SM00297">
    <property type="entry name" value="BROMO"/>
    <property type="match status" value="1"/>
</dbReference>
<keyword evidence="5" id="KW-1185">Reference proteome</keyword>
<evidence type="ECO:0000256" key="1">
    <source>
        <dbReference type="ARBA" id="ARBA00023117"/>
    </source>
</evidence>
<proteinExistence type="predicted"/>
<keyword evidence="1 2" id="KW-0103">Bromodomain</keyword>
<reference evidence="4" key="1">
    <citation type="submission" date="2025-08" db="UniProtKB">
        <authorList>
            <consortium name="Ensembl"/>
        </authorList>
    </citation>
    <scope>IDENTIFICATION</scope>
</reference>
<dbReference type="Proteomes" id="UP000694561">
    <property type="component" value="Unplaced"/>
</dbReference>
<dbReference type="Ensembl" id="ENSMMNT00015017276.1">
    <property type="protein sequence ID" value="ENSMMNP00015015737.1"/>
    <property type="gene ID" value="ENSMMNG00015011606.1"/>
</dbReference>
<dbReference type="GO" id="GO:0005634">
    <property type="term" value="C:nucleus"/>
    <property type="evidence" value="ECO:0007669"/>
    <property type="project" value="TreeGrafter"/>
</dbReference>
<dbReference type="Gene3D" id="1.20.920.10">
    <property type="entry name" value="Bromodomain-like"/>
    <property type="match status" value="1"/>
</dbReference>
<dbReference type="InterPro" id="IPR043563">
    <property type="entry name" value="Sp110/Sp140/Sp140L-like"/>
</dbReference>
<dbReference type="InterPro" id="IPR036427">
    <property type="entry name" value="Bromodomain-like_sf"/>
</dbReference>
<dbReference type="Pfam" id="PF00439">
    <property type="entry name" value="Bromodomain"/>
    <property type="match status" value="1"/>
</dbReference>
<dbReference type="GeneTree" id="ENSGT00940000169419"/>
<dbReference type="PROSITE" id="PS50014">
    <property type="entry name" value="BROMODOMAIN_2"/>
    <property type="match status" value="1"/>
</dbReference>
<evidence type="ECO:0000313" key="4">
    <source>
        <dbReference type="Ensembl" id="ENSMMNP00015015737.1"/>
    </source>
</evidence>
<organism evidence="4 5">
    <name type="scientific">Monodon monoceros</name>
    <name type="common">Narwhal</name>
    <name type="synonym">Ceratodon monodon</name>
    <dbReference type="NCBI Taxonomy" id="40151"/>
    <lineage>
        <taxon>Eukaryota</taxon>
        <taxon>Metazoa</taxon>
        <taxon>Chordata</taxon>
        <taxon>Craniata</taxon>
        <taxon>Vertebrata</taxon>
        <taxon>Euteleostomi</taxon>
        <taxon>Mammalia</taxon>
        <taxon>Eutheria</taxon>
        <taxon>Laurasiatheria</taxon>
        <taxon>Artiodactyla</taxon>
        <taxon>Whippomorpha</taxon>
        <taxon>Cetacea</taxon>
        <taxon>Odontoceti</taxon>
        <taxon>Monodontidae</taxon>
        <taxon>Monodon</taxon>
    </lineage>
</organism>
<dbReference type="PANTHER" id="PTHR46386">
    <property type="entry name" value="NUCLEAR BODY PROTEIN SP140"/>
    <property type="match status" value="1"/>
</dbReference>
<reference evidence="4" key="2">
    <citation type="submission" date="2025-09" db="UniProtKB">
        <authorList>
            <consortium name="Ensembl"/>
        </authorList>
    </citation>
    <scope>IDENTIFICATION</scope>
</reference>
<feature type="domain" description="Bromo" evidence="3">
    <location>
        <begin position="44"/>
        <end position="82"/>
    </location>
</feature>
<name>A0A8C6BFH7_MONMO</name>
<accession>A0A8C6BFH7</accession>
<evidence type="ECO:0000259" key="3">
    <source>
        <dbReference type="PROSITE" id="PS50014"/>
    </source>
</evidence>
<dbReference type="PANTHER" id="PTHR46386:SF1">
    <property type="entry name" value="NUCLEAR BODY PROTEIN SP140-LIKE PROTEIN"/>
    <property type="match status" value="1"/>
</dbReference>
<dbReference type="SUPFAM" id="SSF47370">
    <property type="entry name" value="Bromodomain"/>
    <property type="match status" value="1"/>
</dbReference>
<evidence type="ECO:0000256" key="2">
    <source>
        <dbReference type="PROSITE-ProRule" id="PRU00035"/>
    </source>
</evidence>
<protein>
    <recommendedName>
        <fullName evidence="3">Bromo domain-containing protein</fullName>
    </recommendedName>
</protein>